<dbReference type="STRING" id="691883.A0A058ZGL8"/>
<feature type="region of interest" description="Disordered" evidence="1">
    <location>
        <begin position="240"/>
        <end position="304"/>
    </location>
</feature>
<dbReference type="Proteomes" id="UP000030693">
    <property type="component" value="Unassembled WGS sequence"/>
</dbReference>
<feature type="compositionally biased region" description="Low complexity" evidence="1">
    <location>
        <begin position="290"/>
        <end position="301"/>
    </location>
</feature>
<dbReference type="Gene3D" id="1.25.40.10">
    <property type="entry name" value="Tetratricopeptide repeat domain"/>
    <property type="match status" value="1"/>
</dbReference>
<dbReference type="eggNOG" id="KOG4225">
    <property type="taxonomic scope" value="Eukaryota"/>
</dbReference>
<dbReference type="RefSeq" id="XP_009492779.1">
    <property type="nucleotide sequence ID" value="XM_009494504.1"/>
</dbReference>
<dbReference type="EMBL" id="KB932201">
    <property type="protein sequence ID" value="KCV73078.1"/>
    <property type="molecule type" value="Genomic_DNA"/>
</dbReference>
<accession>A0A058ZGL8</accession>
<dbReference type="OrthoDB" id="9450131at2759"/>
<dbReference type="SUPFAM" id="SSF48452">
    <property type="entry name" value="TPR-like"/>
    <property type="match status" value="1"/>
</dbReference>
<dbReference type="InterPro" id="IPR011990">
    <property type="entry name" value="TPR-like_helical_dom_sf"/>
</dbReference>
<dbReference type="InterPro" id="IPR019734">
    <property type="entry name" value="TPR_rpt"/>
</dbReference>
<evidence type="ECO:0000313" key="2">
    <source>
        <dbReference type="EMBL" id="KCV73078.1"/>
    </source>
</evidence>
<sequence length="407" mass="43252">MSLRDEIVTWNKALEHFDQKQWREAITKFQLIDGIGAKICYNIGVAHTMLGQHNEAAAAFARATKADRYLAIGFAQEGMVYMEQQRWAQADRAFSDAQNCFRMNCFIDYTQLGLPIRLLLAQCAANRGVCLAAGGSPSAGLNVLAEVASSELLADTVADVAQQSRELIQLATARINARSYTPFPLHTGAPAVYRPSVEKAGSTQRQDLLGKSKIVASSDPSDNITGFKAAFLRRQQLAASGVATQPPPELTAISGQSAAVPGASPRQAGGPPPVGGPPSRRAGPPPVGGPPSRAGAAPDAGLPSNFTLSATARLDAGPERDIDLSAFAAAGTGRTFGRLRDLLAAALSVPSQADNWRLLRQDAVGDFVLMVDDEDVEIAIQDAVQAVRNRSPTERHCTIDLWVQSLS</sequence>
<protein>
    <submittedName>
        <fullName evidence="2">Uncharacterized protein</fullName>
    </submittedName>
</protein>
<gene>
    <name evidence="2" type="ORF">H696_00624</name>
</gene>
<dbReference type="AlphaFoldDB" id="A0A058ZGL8"/>
<keyword evidence="3" id="KW-1185">Reference proteome</keyword>
<organism evidence="2">
    <name type="scientific">Fonticula alba</name>
    <name type="common">Slime mold</name>
    <dbReference type="NCBI Taxonomy" id="691883"/>
    <lineage>
        <taxon>Eukaryota</taxon>
        <taxon>Rotosphaerida</taxon>
        <taxon>Fonticulaceae</taxon>
        <taxon>Fonticula</taxon>
    </lineage>
</organism>
<evidence type="ECO:0000313" key="3">
    <source>
        <dbReference type="Proteomes" id="UP000030693"/>
    </source>
</evidence>
<dbReference type="GeneID" id="20525349"/>
<dbReference type="PANTHER" id="PTHR15175">
    <property type="entry name" value="NEUTROPHIL CYTOSOLIC FACTOR 2, NEUTROPHIL NADPH OXIDASE FACTOR 2"/>
    <property type="match status" value="1"/>
</dbReference>
<dbReference type="SMART" id="SM00028">
    <property type="entry name" value="TPR"/>
    <property type="match status" value="2"/>
</dbReference>
<name>A0A058ZGL8_FONAL</name>
<dbReference type="PANTHER" id="PTHR15175:SF0">
    <property type="entry name" value="SH3 DOMAIN-CONTAINING PROTEIN C23A1.17"/>
    <property type="match status" value="1"/>
</dbReference>
<dbReference type="SUPFAM" id="SSF54277">
    <property type="entry name" value="CAD &amp; PB1 domains"/>
    <property type="match status" value="1"/>
</dbReference>
<dbReference type="InterPro" id="IPR051864">
    <property type="entry name" value="NCF2_NOXA1"/>
</dbReference>
<proteinExistence type="predicted"/>
<reference evidence="2" key="1">
    <citation type="submission" date="2013-04" db="EMBL/GenBank/DDBJ databases">
        <title>The Genome Sequence of Fonticula alba ATCC 38817.</title>
        <authorList>
            <consortium name="The Broad Institute Genomics Platform"/>
            <person name="Russ C."/>
            <person name="Cuomo C."/>
            <person name="Burger G."/>
            <person name="Gray M.W."/>
            <person name="Holland P.W.H."/>
            <person name="King N."/>
            <person name="Lang F.B.F."/>
            <person name="Roger A.J."/>
            <person name="Ruiz-Trillo I."/>
            <person name="Brown M."/>
            <person name="Walker B."/>
            <person name="Young S."/>
            <person name="Zeng Q."/>
            <person name="Gargeya S."/>
            <person name="Fitzgerald M."/>
            <person name="Haas B."/>
            <person name="Abouelleil A."/>
            <person name="Allen A.W."/>
            <person name="Alvarado L."/>
            <person name="Arachchi H.M."/>
            <person name="Berlin A.M."/>
            <person name="Chapman S.B."/>
            <person name="Gainer-Dewar J."/>
            <person name="Goldberg J."/>
            <person name="Griggs A."/>
            <person name="Gujja S."/>
            <person name="Hansen M."/>
            <person name="Howarth C."/>
            <person name="Imamovic A."/>
            <person name="Ireland A."/>
            <person name="Larimer J."/>
            <person name="McCowan C."/>
            <person name="Murphy C."/>
            <person name="Pearson M."/>
            <person name="Poon T.W."/>
            <person name="Priest M."/>
            <person name="Roberts A."/>
            <person name="Saif S."/>
            <person name="Shea T."/>
            <person name="Sisk P."/>
            <person name="Sykes S."/>
            <person name="Wortman J."/>
            <person name="Nusbaum C."/>
            <person name="Birren B."/>
        </authorList>
    </citation>
    <scope>NUCLEOTIDE SEQUENCE [LARGE SCALE GENOMIC DNA]</scope>
    <source>
        <strain evidence="2">ATCC 38817</strain>
    </source>
</reference>
<evidence type="ECO:0000256" key="1">
    <source>
        <dbReference type="SAM" id="MobiDB-lite"/>
    </source>
</evidence>